<accession>A0A0R3TQ04</accession>
<protein>
    <submittedName>
        <fullName evidence="1">Alpha-amylase</fullName>
    </submittedName>
</protein>
<evidence type="ECO:0000313" key="1">
    <source>
        <dbReference type="WBParaSite" id="HNAJ_0000959201-mRNA-1"/>
    </source>
</evidence>
<name>A0A0R3TQ04_RODNA</name>
<sequence length="89" mass="10133">LRQSRHSMPVTVCTNSAMPERPDACDCLYEFGYVIDEDGEKRAARNSSLWWEPGQPPVNHSFHKFSEHTCERDGPIVVKVSTLVREMGL</sequence>
<proteinExistence type="predicted"/>
<reference evidence="1" key="1">
    <citation type="submission" date="2017-02" db="UniProtKB">
        <authorList>
            <consortium name="WormBaseParasite"/>
        </authorList>
    </citation>
    <scope>IDENTIFICATION</scope>
</reference>
<organism evidence="1">
    <name type="scientific">Rodentolepis nana</name>
    <name type="common">Dwarf tapeworm</name>
    <name type="synonym">Hymenolepis nana</name>
    <dbReference type="NCBI Taxonomy" id="102285"/>
    <lineage>
        <taxon>Eukaryota</taxon>
        <taxon>Metazoa</taxon>
        <taxon>Spiralia</taxon>
        <taxon>Lophotrochozoa</taxon>
        <taxon>Platyhelminthes</taxon>
        <taxon>Cestoda</taxon>
        <taxon>Eucestoda</taxon>
        <taxon>Cyclophyllidea</taxon>
        <taxon>Hymenolepididae</taxon>
        <taxon>Rodentolepis</taxon>
    </lineage>
</organism>
<dbReference type="AlphaFoldDB" id="A0A0R3TQ04"/>
<dbReference type="WBParaSite" id="HNAJ_0000959201-mRNA-1">
    <property type="protein sequence ID" value="HNAJ_0000959201-mRNA-1"/>
    <property type="gene ID" value="HNAJ_0000959201"/>
</dbReference>